<organism evidence="2 3">
    <name type="scientific">Peiella sedimenti</name>
    <dbReference type="NCBI Taxonomy" id="3061083"/>
    <lineage>
        <taxon>Bacteria</taxon>
        <taxon>Pseudomonadati</taxon>
        <taxon>Pseudomonadota</taxon>
        <taxon>Alphaproteobacteria</taxon>
        <taxon>Caulobacterales</taxon>
        <taxon>Caulobacteraceae</taxon>
        <taxon>Peiella</taxon>
    </lineage>
</organism>
<dbReference type="Pfam" id="PF03009">
    <property type="entry name" value="GDPD"/>
    <property type="match status" value="1"/>
</dbReference>
<feature type="domain" description="GP-PDE" evidence="1">
    <location>
        <begin position="31"/>
        <end position="319"/>
    </location>
</feature>
<evidence type="ECO:0000313" key="2">
    <source>
        <dbReference type="EMBL" id="MDO1558066.1"/>
    </source>
</evidence>
<name>A0ABT8SHX8_9CAUL</name>
<gene>
    <name evidence="2" type="ORF">Q0812_01315</name>
</gene>
<accession>A0ABT8SHX8</accession>
<dbReference type="RefSeq" id="WP_302108489.1">
    <property type="nucleotide sequence ID" value="NZ_JAUKTR010000001.1"/>
</dbReference>
<dbReference type="InterPro" id="IPR017946">
    <property type="entry name" value="PLC-like_Pdiesterase_TIM-brl"/>
</dbReference>
<dbReference type="PANTHER" id="PTHR43805">
    <property type="entry name" value="GLYCEROPHOSPHORYL DIESTER PHOSPHODIESTERASE"/>
    <property type="match status" value="1"/>
</dbReference>
<dbReference type="PROSITE" id="PS51704">
    <property type="entry name" value="GP_PDE"/>
    <property type="match status" value="1"/>
</dbReference>
<dbReference type="Gene3D" id="3.20.20.190">
    <property type="entry name" value="Phosphatidylinositol (PI) phosphodiesterase"/>
    <property type="match status" value="1"/>
</dbReference>
<protein>
    <submittedName>
        <fullName evidence="2">Glycerophosphodiester phosphodiesterase family protein</fullName>
    </submittedName>
</protein>
<dbReference type="EMBL" id="JAUKTR010000001">
    <property type="protein sequence ID" value="MDO1558066.1"/>
    <property type="molecule type" value="Genomic_DNA"/>
</dbReference>
<keyword evidence="3" id="KW-1185">Reference proteome</keyword>
<dbReference type="SUPFAM" id="SSF51695">
    <property type="entry name" value="PLC-like phosphodiesterases"/>
    <property type="match status" value="1"/>
</dbReference>
<dbReference type="InterPro" id="IPR030395">
    <property type="entry name" value="GP_PDE_dom"/>
</dbReference>
<comment type="caution">
    <text evidence="2">The sequence shown here is derived from an EMBL/GenBank/DDBJ whole genome shotgun (WGS) entry which is preliminary data.</text>
</comment>
<proteinExistence type="predicted"/>
<evidence type="ECO:0000259" key="1">
    <source>
        <dbReference type="PROSITE" id="PS51704"/>
    </source>
</evidence>
<dbReference type="PANTHER" id="PTHR43805:SF1">
    <property type="entry name" value="GP-PDE DOMAIN-CONTAINING PROTEIN"/>
    <property type="match status" value="1"/>
</dbReference>
<sequence>MRGIILGAAAVVVTGLYLHNASWPADPDNEFAVLAHRGVHQTYPSEGLTRDACTATRIHPPTHAFIENTLPSMREAFRLGADVVEIDIHPTTDGEFAVFHDWTLDCRTNGQGVTREQTMAYLKTLDAGYGYTADGGRTYPLRGTGVGAIPTLAEVLEAFPDRRFQINIKSNDPSETDRLAAYFLARPHLRAERVSFFGGDRPIRRLREVEPRLAAASKGQMKACLKDYMLTGWTGHVPESCQGTVLMAPEGIRTILWGWPDRFLERMQRAGTEVWAVGGIKRQVQSVEGIDTPEAVARLPRCWRGGVQTDRIEVVAEALAEHRRRLADCR</sequence>
<reference evidence="2" key="1">
    <citation type="submission" date="2023-07" db="EMBL/GenBank/DDBJ databases">
        <title>Brevundimonas soil sp. nov., isolated from the soil of chemical plant.</title>
        <authorList>
            <person name="Wu N."/>
        </authorList>
    </citation>
    <scope>NUCLEOTIDE SEQUENCE</scope>
    <source>
        <strain evidence="2">XZ-24</strain>
    </source>
</reference>
<evidence type="ECO:0000313" key="3">
    <source>
        <dbReference type="Proteomes" id="UP001169063"/>
    </source>
</evidence>
<dbReference type="Proteomes" id="UP001169063">
    <property type="component" value="Unassembled WGS sequence"/>
</dbReference>